<keyword evidence="3" id="KW-0413">Isomerase</keyword>
<sequence>MTRPITLFTAQFTDLSLAQIAEKAAAWGYDGLELACWGDHFEVGRVLDDPAYVKESKRILEANELEVYTVSTHLVSQAVCDLVDERHKGVLPAAVWGDGETAGVQARAEEEVKRTARAAAAYGANTVVGFTGSSIFHMFAGWPPVSEEMIDRGFDDFSERWNRIIDVFDAEGVKFAFEVHPGEIAFDFWSTKRALDAIGHREGFGLNFDPSHLQWQGVDTVAFIDEFRDRIYHVHLKDTHVNMDGRSGILNSHLLDGNMRRAWDFVSLGHGDIPFEQIIRKLNEIDYTGPLSVEWEDNGMARELGASDALKVARKLNFEPAAAAWHSTFGDE</sequence>
<dbReference type="Proteomes" id="UP001056535">
    <property type="component" value="Chromosome"/>
</dbReference>
<dbReference type="InterPro" id="IPR036237">
    <property type="entry name" value="Xyl_isomerase-like_sf"/>
</dbReference>
<evidence type="ECO:0000313" key="4">
    <source>
        <dbReference type="Proteomes" id="UP001056535"/>
    </source>
</evidence>
<dbReference type="InterPro" id="IPR013022">
    <property type="entry name" value="Xyl_isomerase-like_TIM-brl"/>
</dbReference>
<dbReference type="Gene3D" id="3.20.20.150">
    <property type="entry name" value="Divalent-metal-dependent TIM barrel enzymes"/>
    <property type="match status" value="1"/>
</dbReference>
<accession>A0ABY4YEZ3</accession>
<dbReference type="SUPFAM" id="SSF51658">
    <property type="entry name" value="Xylose isomerase-like"/>
    <property type="match status" value="1"/>
</dbReference>
<dbReference type="EMBL" id="CP099490">
    <property type="protein sequence ID" value="USQ75343.1"/>
    <property type="molecule type" value="Genomic_DNA"/>
</dbReference>
<proteinExistence type="predicted"/>
<protein>
    <submittedName>
        <fullName evidence="3">Sugar phosphate isomerase/epimerase</fullName>
    </submittedName>
</protein>
<keyword evidence="4" id="KW-1185">Reference proteome</keyword>
<dbReference type="GO" id="GO:0016853">
    <property type="term" value="F:isomerase activity"/>
    <property type="evidence" value="ECO:0007669"/>
    <property type="project" value="UniProtKB-KW"/>
</dbReference>
<organism evidence="3 4">
    <name type="scientific">Ornithinimicrobium cryptoxanthini</name>
    <dbReference type="NCBI Taxonomy" id="2934161"/>
    <lineage>
        <taxon>Bacteria</taxon>
        <taxon>Bacillati</taxon>
        <taxon>Actinomycetota</taxon>
        <taxon>Actinomycetes</taxon>
        <taxon>Micrococcales</taxon>
        <taxon>Ornithinimicrobiaceae</taxon>
        <taxon>Ornithinimicrobium</taxon>
    </lineage>
</organism>
<dbReference type="PANTHER" id="PTHR12110">
    <property type="entry name" value="HYDROXYPYRUVATE ISOMERASE"/>
    <property type="match status" value="1"/>
</dbReference>
<name>A0ABY4YEZ3_9MICO</name>
<dbReference type="PANTHER" id="PTHR12110:SF21">
    <property type="entry name" value="XYLOSE ISOMERASE-LIKE TIM BARREL DOMAIN-CONTAINING PROTEIN"/>
    <property type="match status" value="1"/>
</dbReference>
<dbReference type="Pfam" id="PF01261">
    <property type="entry name" value="AP_endonuc_2"/>
    <property type="match status" value="1"/>
</dbReference>
<evidence type="ECO:0000259" key="2">
    <source>
        <dbReference type="Pfam" id="PF01261"/>
    </source>
</evidence>
<evidence type="ECO:0000256" key="1">
    <source>
        <dbReference type="ARBA" id="ARBA00023277"/>
    </source>
</evidence>
<feature type="domain" description="Xylose isomerase-like TIM barrel" evidence="2">
    <location>
        <begin position="22"/>
        <end position="315"/>
    </location>
</feature>
<reference evidence="3" key="1">
    <citation type="submission" date="2022-06" db="EMBL/GenBank/DDBJ databases">
        <title>Ornithinimicrobium JY.X270.</title>
        <authorList>
            <person name="Huang Y."/>
        </authorList>
    </citation>
    <scope>NUCLEOTIDE SEQUENCE</scope>
    <source>
        <strain evidence="3">JY.X270</strain>
    </source>
</reference>
<keyword evidence="1" id="KW-0119">Carbohydrate metabolism</keyword>
<dbReference type="RefSeq" id="WP_252619657.1">
    <property type="nucleotide sequence ID" value="NZ_CP099490.1"/>
</dbReference>
<dbReference type="InterPro" id="IPR050312">
    <property type="entry name" value="IolE/XylAMocC-like"/>
</dbReference>
<gene>
    <name evidence="3" type="ORF">NF557_12010</name>
</gene>
<evidence type="ECO:0000313" key="3">
    <source>
        <dbReference type="EMBL" id="USQ75343.1"/>
    </source>
</evidence>